<dbReference type="AlphaFoldDB" id="A0A5N5F7H7"/>
<dbReference type="InterPro" id="IPR017852">
    <property type="entry name" value="GPI_EtnP_transferase_1_C"/>
</dbReference>
<name>A0A5N5F7H7_9ROSA</name>
<evidence type="ECO:0000313" key="4">
    <source>
        <dbReference type="Proteomes" id="UP000327157"/>
    </source>
</evidence>
<keyword evidence="1" id="KW-0256">Endoplasmic reticulum</keyword>
<keyword evidence="1" id="KW-1133">Transmembrane helix</keyword>
<reference evidence="3 4" key="1">
    <citation type="submission" date="2019-09" db="EMBL/GenBank/DDBJ databases">
        <authorList>
            <person name="Ou C."/>
        </authorList>
    </citation>
    <scope>NUCLEOTIDE SEQUENCE [LARGE SCALE GENOMIC DNA]</scope>
    <source>
        <strain evidence="3">S2</strain>
        <tissue evidence="3">Leaf</tissue>
    </source>
</reference>
<gene>
    <name evidence="3" type="ORF">D8674_041596</name>
</gene>
<keyword evidence="4" id="KW-1185">Reference proteome</keyword>
<dbReference type="GO" id="GO:0006506">
    <property type="term" value="P:GPI anchor biosynthetic process"/>
    <property type="evidence" value="ECO:0007669"/>
    <property type="project" value="UniProtKB-UniPathway"/>
</dbReference>
<protein>
    <recommendedName>
        <fullName evidence="1">GPI ethanolamine phosphate transferase 1</fullName>
        <ecNumber evidence="1">2.-.-.-</ecNumber>
    </recommendedName>
</protein>
<dbReference type="EC" id="2.-.-.-" evidence="1"/>
<proteinExistence type="inferred from homology"/>
<keyword evidence="1" id="KW-0337">GPI-anchor biosynthesis</keyword>
<dbReference type="PANTHER" id="PTHR12250:SF0">
    <property type="entry name" value="GPI ETHANOLAMINE PHOSPHATE TRANSFERASE 1"/>
    <property type="match status" value="1"/>
</dbReference>
<dbReference type="Proteomes" id="UP000327157">
    <property type="component" value="Unassembled WGS sequence"/>
</dbReference>
<keyword evidence="1" id="KW-0472">Membrane</keyword>
<feature type="transmembrane region" description="Helical" evidence="1">
    <location>
        <begin position="21"/>
        <end position="39"/>
    </location>
</feature>
<evidence type="ECO:0000313" key="3">
    <source>
        <dbReference type="EMBL" id="KAB2598995.1"/>
    </source>
</evidence>
<evidence type="ECO:0000259" key="2">
    <source>
        <dbReference type="Pfam" id="PF04987"/>
    </source>
</evidence>
<dbReference type="EMBL" id="SMOL01000761">
    <property type="protein sequence ID" value="KAB2598995.1"/>
    <property type="molecule type" value="Genomic_DNA"/>
</dbReference>
<keyword evidence="1 3" id="KW-0808">Transferase</keyword>
<dbReference type="Pfam" id="PF04987">
    <property type="entry name" value="PigN"/>
    <property type="match status" value="1"/>
</dbReference>
<keyword evidence="1" id="KW-0812">Transmembrane</keyword>
<feature type="domain" description="GPI ethanolamine phosphate transferase 1 C-terminal" evidence="2">
    <location>
        <begin position="21"/>
        <end position="111"/>
    </location>
</feature>
<dbReference type="UniPathway" id="UPA00196"/>
<comment type="function">
    <text evidence="1">Ethanolamine phosphate transferase involved in glycosylphosphatidylinositol-anchor biosynthesis. Transfers ethanolamine phosphate to the first alpha-1,4-linked mannose of the glycosylphosphatidylinositol precursor of GPI-anchor.</text>
</comment>
<comment type="pathway">
    <text evidence="1">Glycolipid biosynthesis; glycosylphosphatidylinositol-anchor biosynthesis.</text>
</comment>
<dbReference type="InterPro" id="IPR007070">
    <property type="entry name" value="GPI_EtnP_transferase_1"/>
</dbReference>
<dbReference type="OrthoDB" id="1729659at2759"/>
<comment type="similarity">
    <text evidence="1">Belongs to the PIGG/PIGN/PIGO family. PIGN subfamily.</text>
</comment>
<accession>A0A5N5F7H7</accession>
<feature type="transmembrane region" description="Helical" evidence="1">
    <location>
        <begin position="76"/>
        <end position="98"/>
    </location>
</feature>
<dbReference type="GO" id="GO:0005789">
    <property type="term" value="C:endoplasmic reticulum membrane"/>
    <property type="evidence" value="ECO:0007669"/>
    <property type="project" value="UniProtKB-SubCell"/>
</dbReference>
<reference evidence="3 4" key="2">
    <citation type="submission" date="2019-11" db="EMBL/GenBank/DDBJ databases">
        <title>A de novo genome assembly of a pear dwarfing rootstock.</title>
        <authorList>
            <person name="Wang F."/>
            <person name="Wang J."/>
            <person name="Li S."/>
            <person name="Zhang Y."/>
            <person name="Fang M."/>
            <person name="Ma L."/>
            <person name="Zhao Y."/>
            <person name="Jiang S."/>
        </authorList>
    </citation>
    <scope>NUCLEOTIDE SEQUENCE [LARGE SCALE GENOMIC DNA]</scope>
    <source>
        <strain evidence="3">S2</strain>
        <tissue evidence="3">Leaf</tissue>
    </source>
</reference>
<comment type="caution">
    <text evidence="3">The sequence shown here is derived from an EMBL/GenBank/DDBJ whole genome shotgun (WGS) entry which is preliminary data.</text>
</comment>
<comment type="subcellular location">
    <subcellularLocation>
        <location evidence="1">Endoplasmic reticulum membrane</location>
        <topology evidence="1">Multi-pass membrane protein</topology>
    </subcellularLocation>
</comment>
<sequence length="115" mass="12925">MEKLGVLGIETGRRGEIRHRYEAVFYGALSLELISWILVENTLTYSSKVKRSSSSFSDMEDNVILDGRYSDVRIPLIFMVLFNAAFFGTGNFASIANFEISSVYQFITVFSVSEG</sequence>
<organism evidence="3 4">
    <name type="scientific">Pyrus ussuriensis x Pyrus communis</name>
    <dbReference type="NCBI Taxonomy" id="2448454"/>
    <lineage>
        <taxon>Eukaryota</taxon>
        <taxon>Viridiplantae</taxon>
        <taxon>Streptophyta</taxon>
        <taxon>Embryophyta</taxon>
        <taxon>Tracheophyta</taxon>
        <taxon>Spermatophyta</taxon>
        <taxon>Magnoliopsida</taxon>
        <taxon>eudicotyledons</taxon>
        <taxon>Gunneridae</taxon>
        <taxon>Pentapetalae</taxon>
        <taxon>rosids</taxon>
        <taxon>fabids</taxon>
        <taxon>Rosales</taxon>
        <taxon>Rosaceae</taxon>
        <taxon>Amygdaloideae</taxon>
        <taxon>Maleae</taxon>
        <taxon>Pyrus</taxon>
    </lineage>
</organism>
<evidence type="ECO:0000256" key="1">
    <source>
        <dbReference type="RuleBase" id="RU367138"/>
    </source>
</evidence>
<comment type="caution">
    <text evidence="1">Lacks conserved residue(s) required for the propagation of feature annotation.</text>
</comment>
<dbReference type="PANTHER" id="PTHR12250">
    <property type="entry name" value="PHOSPHATIDYLINOSITOL GLYCAN, CLASS N"/>
    <property type="match status" value="1"/>
</dbReference>
<dbReference type="GO" id="GO:0051377">
    <property type="term" value="F:mannose-ethanolamine phosphotransferase activity"/>
    <property type="evidence" value="ECO:0007669"/>
    <property type="project" value="UniProtKB-UniRule"/>
</dbReference>